<reference evidence="1" key="2">
    <citation type="submission" date="2023-01" db="EMBL/GenBank/DDBJ databases">
        <authorList>
            <person name="Sun Q."/>
            <person name="Evtushenko L."/>
        </authorList>
    </citation>
    <scope>NUCLEOTIDE SEQUENCE</scope>
    <source>
        <strain evidence="1">VKM B-2222</strain>
    </source>
</reference>
<evidence type="ECO:0000313" key="2">
    <source>
        <dbReference type="Proteomes" id="UP001143349"/>
    </source>
</evidence>
<protein>
    <submittedName>
        <fullName evidence="1">Uncharacterized protein</fullName>
    </submittedName>
</protein>
<dbReference type="Proteomes" id="UP001143349">
    <property type="component" value="Unassembled WGS sequence"/>
</dbReference>
<organism evidence="1 2">
    <name type="scientific">Paracoccus kondratievae</name>
    <dbReference type="NCBI Taxonomy" id="135740"/>
    <lineage>
        <taxon>Bacteria</taxon>
        <taxon>Pseudomonadati</taxon>
        <taxon>Pseudomonadota</taxon>
        <taxon>Alphaproteobacteria</taxon>
        <taxon>Rhodobacterales</taxon>
        <taxon>Paracoccaceae</taxon>
        <taxon>Paracoccus</taxon>
    </lineage>
</organism>
<accession>A0AAD3NYA1</accession>
<reference evidence="1" key="1">
    <citation type="journal article" date="2014" name="Int. J. Syst. Evol. Microbiol.">
        <title>Complete genome sequence of Corynebacterium casei LMG S-19264T (=DSM 44701T), isolated from a smear-ripened cheese.</title>
        <authorList>
            <consortium name="US DOE Joint Genome Institute (JGI-PGF)"/>
            <person name="Walter F."/>
            <person name="Albersmeier A."/>
            <person name="Kalinowski J."/>
            <person name="Ruckert C."/>
        </authorList>
    </citation>
    <scope>NUCLEOTIDE SEQUENCE</scope>
    <source>
        <strain evidence="1">VKM B-2222</strain>
    </source>
</reference>
<dbReference type="RefSeq" id="WP_010395844.1">
    <property type="nucleotide sequence ID" value="NZ_BSFH01000024.1"/>
</dbReference>
<evidence type="ECO:0000313" key="1">
    <source>
        <dbReference type="EMBL" id="GLK63891.1"/>
    </source>
</evidence>
<name>A0AAD3NYA1_9RHOB</name>
<dbReference type="EMBL" id="BSFH01000024">
    <property type="protein sequence ID" value="GLK63891.1"/>
    <property type="molecule type" value="Genomic_DNA"/>
</dbReference>
<proteinExistence type="predicted"/>
<keyword evidence="2" id="KW-1185">Reference proteome</keyword>
<gene>
    <name evidence="1" type="ORF">GCM10017635_13620</name>
</gene>
<dbReference type="AlphaFoldDB" id="A0AAD3NYA1"/>
<comment type="caution">
    <text evidence="1">The sequence shown here is derived from an EMBL/GenBank/DDBJ whole genome shotgun (WGS) entry which is preliminary data.</text>
</comment>
<sequence length="68" mass="7464">MIHAVFSKPDQGYATIALSDHQSVQGPVLREYHDGRVVIDTGNGHMTGLPLNRPPRSPVWMPILGLAF</sequence>